<accession>A0A0G4G3L8</accession>
<dbReference type="Pfam" id="PF08856">
    <property type="entry name" value="DUF1826"/>
    <property type="match status" value="1"/>
</dbReference>
<dbReference type="CDD" id="cd03112">
    <property type="entry name" value="CobW-like"/>
    <property type="match status" value="1"/>
</dbReference>
<dbReference type="Gene3D" id="3.30.1220.10">
    <property type="entry name" value="CobW-like, C-terminal domain"/>
    <property type="match status" value="1"/>
</dbReference>
<evidence type="ECO:0000259" key="7">
    <source>
        <dbReference type="SMART" id="SM00833"/>
    </source>
</evidence>
<feature type="compositionally biased region" description="Acidic residues" evidence="6">
    <location>
        <begin position="227"/>
        <end position="241"/>
    </location>
</feature>
<dbReference type="GO" id="GO:0016787">
    <property type="term" value="F:hydrolase activity"/>
    <property type="evidence" value="ECO:0007669"/>
    <property type="project" value="UniProtKB-KW"/>
</dbReference>
<dbReference type="Pfam" id="PF07683">
    <property type="entry name" value="CobW_C"/>
    <property type="match status" value="1"/>
</dbReference>
<evidence type="ECO:0000256" key="3">
    <source>
        <dbReference type="ARBA" id="ARBA00023186"/>
    </source>
</evidence>
<evidence type="ECO:0000256" key="1">
    <source>
        <dbReference type="ARBA" id="ARBA00022741"/>
    </source>
</evidence>
<dbReference type="Gene3D" id="3.40.50.300">
    <property type="entry name" value="P-loop containing nucleotide triphosphate hydrolases"/>
    <property type="match status" value="1"/>
</dbReference>
<keyword evidence="3" id="KW-0143">Chaperone</keyword>
<reference evidence="8" key="1">
    <citation type="submission" date="2014-11" db="EMBL/GenBank/DDBJ databases">
        <authorList>
            <person name="Otto D Thomas"/>
            <person name="Naeem Raeece"/>
        </authorList>
    </citation>
    <scope>NUCLEOTIDE SEQUENCE</scope>
</reference>
<organism evidence="8">
    <name type="scientific">Chromera velia CCMP2878</name>
    <dbReference type="NCBI Taxonomy" id="1169474"/>
    <lineage>
        <taxon>Eukaryota</taxon>
        <taxon>Sar</taxon>
        <taxon>Alveolata</taxon>
        <taxon>Colpodellida</taxon>
        <taxon>Chromeraceae</taxon>
        <taxon>Chromera</taxon>
    </lineage>
</organism>
<dbReference type="Pfam" id="PF02492">
    <property type="entry name" value="cobW"/>
    <property type="match status" value="2"/>
</dbReference>
<keyword evidence="1" id="KW-0547">Nucleotide-binding</keyword>
<dbReference type="InterPro" id="IPR003495">
    <property type="entry name" value="CobW/HypB/UreG_nucleotide-bd"/>
</dbReference>
<dbReference type="AlphaFoldDB" id="A0A0G4G3L8"/>
<evidence type="ECO:0000313" key="8">
    <source>
        <dbReference type="EMBL" id="CEM22879.1"/>
    </source>
</evidence>
<dbReference type="SUPFAM" id="SSF52540">
    <property type="entry name" value="P-loop containing nucleoside triphosphate hydrolases"/>
    <property type="match status" value="1"/>
</dbReference>
<name>A0A0G4G3L8_9ALVE</name>
<keyword evidence="2" id="KW-0378">Hydrolase</keyword>
<dbReference type="InterPro" id="IPR014955">
    <property type="entry name" value="DUF1826"/>
</dbReference>
<dbReference type="PANTHER" id="PTHR43603:SF1">
    <property type="entry name" value="ZINC-REGULATED GTPASE METALLOPROTEIN ACTIVATOR 1"/>
    <property type="match status" value="1"/>
</dbReference>
<comment type="similarity">
    <text evidence="4">Belongs to the SIMIBI class G3E GTPase family. ZNG1 subfamily.</text>
</comment>
<dbReference type="GO" id="GO:0000166">
    <property type="term" value="F:nucleotide binding"/>
    <property type="evidence" value="ECO:0007669"/>
    <property type="project" value="UniProtKB-KW"/>
</dbReference>
<dbReference type="InterPro" id="IPR036627">
    <property type="entry name" value="CobW-likC_sf"/>
</dbReference>
<dbReference type="PANTHER" id="PTHR43603">
    <property type="entry name" value="COBW DOMAIN-CONTAINING PROTEIN DDB_G0274527"/>
    <property type="match status" value="1"/>
</dbReference>
<dbReference type="VEuPathDB" id="CryptoDB:Cvel_20111"/>
<protein>
    <recommendedName>
        <fullName evidence="7">CobW C-terminal domain-containing protein</fullName>
    </recommendedName>
</protein>
<dbReference type="InterPro" id="IPR027417">
    <property type="entry name" value="P-loop_NTPase"/>
</dbReference>
<dbReference type="InterPro" id="IPR051927">
    <property type="entry name" value="Zn_Chap_cDPG_Synth"/>
</dbReference>
<feature type="region of interest" description="Disordered" evidence="6">
    <location>
        <begin position="218"/>
        <end position="242"/>
    </location>
</feature>
<sequence length="808" mass="88811">MPQTRKGVVASQSGGDEKLPVTVLSGFLGAGKTTLLKRILRLAGENEKGEGKKKKKAPLKVAVIVNDMGEINLDASEIKNSRLIQEEATMVELHNGCICCTLRGDLLKTVKALSEEHAFDYLVIESTGISEPLPVAQTFVMEVEGEVEETDEEVCRLEEIPEEGDEEEAAGALKELKSLSHFARLDTMVTVVDALNIYEVLGSLETLAEENTAKMVGNTGLKKDQKSEEEEGGDEEKEENVDERSIAQLWLDQIEFADVILLSKAHMVKNKKEIEEIRTLIEKLNPKAKIIVPSEAFFGDVPLSAVVNTGLFNMEEAEASAGWQQELQLSQEGGGHTPETEEYGISSVVFRNKEKPFHPARLKEALKGFGNYATSVAAGNKKRNIYGNAAPAPADGAFLGVVRSKGQMWVASAHAYPVSFHSAGRHMELVPTGEPYLIAVPEEEWNEEDREKHQELVSEGQWHAVNGDRESELVFIGIGLDKPRILQELEAALLTDEETEGGPAQWKEMEDVFFGGEFFDLQEAGGGEEEEDGEDEEEEEDEEMPPASGGGTVKENESGKAGGGKRKRVDTPLLAVTSPDDRSAQMKSGTEALVFVPRSSELKVIHKKEVQLAVWRREAPPVFVSALSSPELTAATLPSFTSIVKPANAVTTIRKGLLLGKSRGRRALSDEHTQALAADIAELVRVFAEVSGSETVRVKLECVQDNSCQYWHQDCVDFRLVTTYRGPCTEWVHPDFSEETLRRRRSDSKRAQSLTHHDVALFKGRGETARGDSLLHRPGIVHRSPRIEGTGLGLVRLVLVLDIPIEDN</sequence>
<gene>
    <name evidence="8" type="ORF">Cvel_20111</name>
</gene>
<feature type="region of interest" description="Disordered" evidence="6">
    <location>
        <begin position="523"/>
        <end position="585"/>
    </location>
</feature>
<dbReference type="SUPFAM" id="SSF90002">
    <property type="entry name" value="Hypothetical protein YjiA, C-terminal domain"/>
    <property type="match status" value="1"/>
</dbReference>
<evidence type="ECO:0000256" key="2">
    <source>
        <dbReference type="ARBA" id="ARBA00022801"/>
    </source>
</evidence>
<dbReference type="SMART" id="SM00833">
    <property type="entry name" value="CobW_C"/>
    <property type="match status" value="1"/>
</dbReference>
<comment type="catalytic activity">
    <reaction evidence="5">
        <text>GTP + H2O = GDP + phosphate + H(+)</text>
        <dbReference type="Rhea" id="RHEA:19669"/>
        <dbReference type="ChEBI" id="CHEBI:15377"/>
        <dbReference type="ChEBI" id="CHEBI:15378"/>
        <dbReference type="ChEBI" id="CHEBI:37565"/>
        <dbReference type="ChEBI" id="CHEBI:43474"/>
        <dbReference type="ChEBI" id="CHEBI:58189"/>
    </reaction>
    <physiologicalReaction direction="left-to-right" evidence="5">
        <dbReference type="Rhea" id="RHEA:19670"/>
    </physiologicalReaction>
</comment>
<feature type="domain" description="CobW C-terminal" evidence="7">
    <location>
        <begin position="345"/>
        <end position="493"/>
    </location>
</feature>
<feature type="compositionally biased region" description="Acidic residues" evidence="6">
    <location>
        <begin position="526"/>
        <end position="544"/>
    </location>
</feature>
<evidence type="ECO:0000256" key="6">
    <source>
        <dbReference type="SAM" id="MobiDB-lite"/>
    </source>
</evidence>
<dbReference type="EMBL" id="CDMZ01000863">
    <property type="protein sequence ID" value="CEM22879.1"/>
    <property type="molecule type" value="Genomic_DNA"/>
</dbReference>
<dbReference type="PhylomeDB" id="A0A0G4G3L8"/>
<proteinExistence type="inferred from homology"/>
<evidence type="ECO:0000256" key="5">
    <source>
        <dbReference type="ARBA" id="ARBA00049117"/>
    </source>
</evidence>
<dbReference type="InterPro" id="IPR011629">
    <property type="entry name" value="CobW-like_C"/>
</dbReference>
<evidence type="ECO:0000256" key="4">
    <source>
        <dbReference type="ARBA" id="ARBA00034320"/>
    </source>
</evidence>